<proteinExistence type="predicted"/>
<feature type="domain" description="EAL" evidence="2">
    <location>
        <begin position="26"/>
        <end position="280"/>
    </location>
</feature>
<dbReference type="PANTHER" id="PTHR33121">
    <property type="entry name" value="CYCLIC DI-GMP PHOSPHODIESTERASE PDEF"/>
    <property type="match status" value="1"/>
</dbReference>
<dbReference type="Pfam" id="PF00563">
    <property type="entry name" value="EAL"/>
    <property type="match status" value="1"/>
</dbReference>
<protein>
    <recommendedName>
        <fullName evidence="2">EAL domain-containing protein</fullName>
    </recommendedName>
</protein>
<dbReference type="SUPFAM" id="SSF141868">
    <property type="entry name" value="EAL domain-like"/>
    <property type="match status" value="1"/>
</dbReference>
<dbReference type="SMART" id="SM00052">
    <property type="entry name" value="EAL"/>
    <property type="match status" value="1"/>
</dbReference>
<evidence type="ECO:0000256" key="1">
    <source>
        <dbReference type="SAM" id="MobiDB-lite"/>
    </source>
</evidence>
<reference evidence="3 4" key="1">
    <citation type="submission" date="2021-01" db="EMBL/GenBank/DDBJ databases">
        <title>Whole genome shotgun sequence of Asanoa siamensis NBRC 107932.</title>
        <authorList>
            <person name="Komaki H."/>
            <person name="Tamura T."/>
        </authorList>
    </citation>
    <scope>NUCLEOTIDE SEQUENCE [LARGE SCALE GENOMIC DNA]</scope>
    <source>
        <strain evidence="3 4">NBRC 107932</strain>
    </source>
</reference>
<gene>
    <name evidence="3" type="ORF">Asi02nite_51300</name>
</gene>
<comment type="caution">
    <text evidence="3">The sequence shown here is derived from an EMBL/GenBank/DDBJ whole genome shotgun (WGS) entry which is preliminary data.</text>
</comment>
<feature type="region of interest" description="Disordered" evidence="1">
    <location>
        <begin position="1"/>
        <end position="26"/>
    </location>
</feature>
<dbReference type="PROSITE" id="PS50883">
    <property type="entry name" value="EAL"/>
    <property type="match status" value="1"/>
</dbReference>
<dbReference type="RefSeq" id="WP_203716466.1">
    <property type="nucleotide sequence ID" value="NZ_BONE01000045.1"/>
</dbReference>
<accession>A0ABQ4CWD9</accession>
<dbReference type="InterPro" id="IPR001633">
    <property type="entry name" value="EAL_dom"/>
</dbReference>
<dbReference type="EMBL" id="BONE01000045">
    <property type="protein sequence ID" value="GIF75612.1"/>
    <property type="molecule type" value="Genomic_DNA"/>
</dbReference>
<evidence type="ECO:0000313" key="3">
    <source>
        <dbReference type="EMBL" id="GIF75612.1"/>
    </source>
</evidence>
<dbReference type="CDD" id="cd01948">
    <property type="entry name" value="EAL"/>
    <property type="match status" value="1"/>
</dbReference>
<organism evidence="3 4">
    <name type="scientific">Asanoa siamensis</name>
    <dbReference type="NCBI Taxonomy" id="926357"/>
    <lineage>
        <taxon>Bacteria</taxon>
        <taxon>Bacillati</taxon>
        <taxon>Actinomycetota</taxon>
        <taxon>Actinomycetes</taxon>
        <taxon>Micromonosporales</taxon>
        <taxon>Micromonosporaceae</taxon>
        <taxon>Asanoa</taxon>
    </lineage>
</organism>
<dbReference type="InterPro" id="IPR050706">
    <property type="entry name" value="Cyclic-di-GMP_PDE-like"/>
</dbReference>
<sequence length="280" mass="30536">MTCRPKVLTTSASDRLPSPPARPVDRRAADGNLAEAVARDELRLLYQPILRIPDRAVVAVEALVRWEHPTLGLLTPDRFFAAGHLGGHMPLLDRWVLRRACTDMLELRGALGCAAPAHVNVNLSAPTLATDFTEPVLAALDRTGLPARRLRLELCEGADLETLTRAAPRLEILTRRGVAVALDDMGAGSTDLRYLSRLALHGIKIDRQFVARMLESPRDDAIVTLLTDLARRLRLRVTAEGVETADQLAALARLGVPFVQGYHLAPPLTLTDLTDILLAA</sequence>
<dbReference type="PANTHER" id="PTHR33121:SF70">
    <property type="entry name" value="SIGNALING PROTEIN YKOW"/>
    <property type="match status" value="1"/>
</dbReference>
<dbReference type="Proteomes" id="UP000604117">
    <property type="component" value="Unassembled WGS sequence"/>
</dbReference>
<keyword evidence="4" id="KW-1185">Reference proteome</keyword>
<name>A0ABQ4CWD9_9ACTN</name>
<dbReference type="Gene3D" id="3.20.20.450">
    <property type="entry name" value="EAL domain"/>
    <property type="match status" value="1"/>
</dbReference>
<dbReference type="InterPro" id="IPR035919">
    <property type="entry name" value="EAL_sf"/>
</dbReference>
<evidence type="ECO:0000259" key="2">
    <source>
        <dbReference type="PROSITE" id="PS50883"/>
    </source>
</evidence>
<evidence type="ECO:0000313" key="4">
    <source>
        <dbReference type="Proteomes" id="UP000604117"/>
    </source>
</evidence>